<gene>
    <name evidence="2" type="ORF">D3H55_16330</name>
</gene>
<protein>
    <submittedName>
        <fullName evidence="2">DUF2357 domain-containing protein</fullName>
    </submittedName>
</protein>
<evidence type="ECO:0000313" key="3">
    <source>
        <dbReference type="Proteomes" id="UP000265801"/>
    </source>
</evidence>
<evidence type="ECO:0000259" key="1">
    <source>
        <dbReference type="Pfam" id="PF09823"/>
    </source>
</evidence>
<reference evidence="2 3" key="1">
    <citation type="submission" date="2018-09" db="EMBL/GenBank/DDBJ databases">
        <title>Bacillus saliacetes sp. nov., isolated from Thai shrimp paste (Ka-pi).</title>
        <authorList>
            <person name="Daroonpunt R."/>
            <person name="Tanasupawat S."/>
            <person name="Yiamsombut S."/>
        </authorList>
    </citation>
    <scope>NUCLEOTIDE SEQUENCE [LARGE SCALE GENOMIC DNA]</scope>
    <source>
        <strain evidence="2 3">SKP7-4</strain>
    </source>
</reference>
<feature type="domain" description="DUF2357" evidence="1">
    <location>
        <begin position="92"/>
        <end position="286"/>
    </location>
</feature>
<dbReference type="OrthoDB" id="11970at2"/>
<evidence type="ECO:0000313" key="2">
    <source>
        <dbReference type="EMBL" id="RIW30699.1"/>
    </source>
</evidence>
<proteinExistence type="predicted"/>
<dbReference type="AlphaFoldDB" id="A0A3A1QTF6"/>
<name>A0A3A1QTF6_9BACI</name>
<dbReference type="Pfam" id="PF04411">
    <property type="entry name" value="PDDEXK_7"/>
    <property type="match status" value="1"/>
</dbReference>
<sequence>MVPLNSGDDSLKIFLPGEGWIPFSQAYLVEATEYKLRFSGEKIDLRFQRIPISFYQEGEYLVSSFMTPFQSGIVHIFLNGKEWETYVYPDSRKLTEQQFECMISDILEESNSCFQLSSLEKKVNASGRNRGPSWTLWIYIERSFQQLRQLFSLIEKQPFRKLIKLPITQKREKVQRVERTTLNWLDQKGFGKDVPSNVETDKTFESLDLYENQVLKKQIFDLKNIFKTFTKVERDDVSEKAKKYYAITLRWLNTPFMREVSMHQGSYSITQKFRKHPVYRQWYQWFDELFKHDRERIGLEYPIALKDTFELYEMWCFMMIIKMLRELELLNDSEGLFKTTSNGLFLDLAQSKESRIKLHGGKSLYFQRNYQYNSKKFHTYTQRMIPDIVLEEDKEILVFDPKYRVPGNLGTALGEMHKYRDGILHRETGGRAVKEVYILTPTQEETAETMRFFQDEYQERYKMGAIQMLPGVDDLSSVRSLLMRVFGILH</sequence>
<dbReference type="InterPro" id="IPR018633">
    <property type="entry name" value="DUF2357"/>
</dbReference>
<accession>A0A3A1QTF6</accession>
<dbReference type="InterPro" id="IPR007505">
    <property type="entry name" value="PDDEXK_7"/>
</dbReference>
<organism evidence="2 3">
    <name type="scientific">Bacillus salacetis</name>
    <dbReference type="NCBI Taxonomy" id="2315464"/>
    <lineage>
        <taxon>Bacteria</taxon>
        <taxon>Bacillati</taxon>
        <taxon>Bacillota</taxon>
        <taxon>Bacilli</taxon>
        <taxon>Bacillales</taxon>
        <taxon>Bacillaceae</taxon>
        <taxon>Bacillus</taxon>
    </lineage>
</organism>
<keyword evidence="3" id="KW-1185">Reference proteome</keyword>
<dbReference type="EMBL" id="QXIR01000025">
    <property type="protein sequence ID" value="RIW30699.1"/>
    <property type="molecule type" value="Genomic_DNA"/>
</dbReference>
<dbReference type="Proteomes" id="UP000265801">
    <property type="component" value="Unassembled WGS sequence"/>
</dbReference>
<dbReference type="Pfam" id="PF09823">
    <property type="entry name" value="DUF2357"/>
    <property type="match status" value="1"/>
</dbReference>
<comment type="caution">
    <text evidence="2">The sequence shown here is derived from an EMBL/GenBank/DDBJ whole genome shotgun (WGS) entry which is preliminary data.</text>
</comment>